<organism evidence="1 2">
    <name type="scientific">Desulfomarina profundi</name>
    <dbReference type="NCBI Taxonomy" id="2772557"/>
    <lineage>
        <taxon>Bacteria</taxon>
        <taxon>Pseudomonadati</taxon>
        <taxon>Thermodesulfobacteriota</taxon>
        <taxon>Desulfobulbia</taxon>
        <taxon>Desulfobulbales</taxon>
        <taxon>Desulfobulbaceae</taxon>
        <taxon>Desulfomarina</taxon>
    </lineage>
</organism>
<dbReference type="Proteomes" id="UP000826725">
    <property type="component" value="Chromosome"/>
</dbReference>
<dbReference type="KEGG" id="dbk:DGMP_09450"/>
<dbReference type="RefSeq" id="WP_228856399.1">
    <property type="nucleotide sequence ID" value="NZ_AP024086.1"/>
</dbReference>
<name>A0A8D5FEQ4_9BACT</name>
<reference evidence="1" key="1">
    <citation type="submission" date="2020-09" db="EMBL/GenBank/DDBJ databases">
        <title>Desulfogranum mesoprofundum gen. nov., sp. nov., a novel mesophilic, sulfate-reducing chemolithoautotroph isolated from a deep-sea hydrothermal vent chimney in the Suiyo Seamount.</title>
        <authorList>
            <person name="Hashimoto Y."/>
            <person name="Nakagawa S."/>
        </authorList>
    </citation>
    <scope>NUCLEOTIDE SEQUENCE</scope>
    <source>
        <strain evidence="1">KT2</strain>
    </source>
</reference>
<keyword evidence="2" id="KW-1185">Reference proteome</keyword>
<dbReference type="EMBL" id="AP024086">
    <property type="protein sequence ID" value="BCL60252.1"/>
    <property type="molecule type" value="Genomic_DNA"/>
</dbReference>
<dbReference type="AlphaFoldDB" id="A0A8D5FEQ4"/>
<sequence>MTPEQVEDLLIEWSIYSKTQQEKIIKEYQKTYGNELGESHWLEYLKDVLEIEDYWKKVGLI</sequence>
<evidence type="ECO:0000313" key="1">
    <source>
        <dbReference type="EMBL" id="BCL60252.1"/>
    </source>
</evidence>
<gene>
    <name evidence="1" type="ORF">DGMP_09450</name>
</gene>
<protein>
    <submittedName>
        <fullName evidence="1">Uncharacterized protein</fullName>
    </submittedName>
</protein>
<proteinExistence type="predicted"/>
<evidence type="ECO:0000313" key="2">
    <source>
        <dbReference type="Proteomes" id="UP000826725"/>
    </source>
</evidence>
<accession>A0A8D5FEQ4</accession>